<dbReference type="InterPro" id="IPR038718">
    <property type="entry name" value="SNF2-like_sf"/>
</dbReference>
<dbReference type="SUPFAM" id="SSF52540">
    <property type="entry name" value="P-loop containing nucleoside triphosphate hydrolases"/>
    <property type="match status" value="2"/>
</dbReference>
<dbReference type="Pfam" id="PF09111">
    <property type="entry name" value="SLIDE"/>
    <property type="match status" value="1"/>
</dbReference>
<dbReference type="GO" id="GO:0042393">
    <property type="term" value="F:histone binding"/>
    <property type="evidence" value="ECO:0007669"/>
    <property type="project" value="TreeGrafter"/>
</dbReference>
<dbReference type="GO" id="GO:0000785">
    <property type="term" value="C:chromatin"/>
    <property type="evidence" value="ECO:0007669"/>
    <property type="project" value="TreeGrafter"/>
</dbReference>
<dbReference type="PROSITE" id="PS51192">
    <property type="entry name" value="HELICASE_ATP_BIND_1"/>
    <property type="match status" value="1"/>
</dbReference>
<evidence type="ECO:0000256" key="2">
    <source>
        <dbReference type="ARBA" id="ARBA00009687"/>
    </source>
</evidence>
<evidence type="ECO:0000259" key="6">
    <source>
        <dbReference type="PROSITE" id="PS51192"/>
    </source>
</evidence>
<dbReference type="PROSITE" id="PS51194">
    <property type="entry name" value="HELICASE_CTER"/>
    <property type="match status" value="1"/>
</dbReference>
<dbReference type="EMBL" id="JAECZO010000023">
    <property type="protein sequence ID" value="KAK7202019.1"/>
    <property type="molecule type" value="Genomic_DNA"/>
</dbReference>
<dbReference type="AlphaFoldDB" id="A0AAW0FCL8"/>
<dbReference type="InterPro" id="IPR015195">
    <property type="entry name" value="SLIDE"/>
</dbReference>
<dbReference type="FunFam" id="3.40.50.300:FF:000082">
    <property type="entry name" value="ISWI chromatin remodeling complex ATPase ISW1"/>
    <property type="match status" value="1"/>
</dbReference>
<dbReference type="InterPro" id="IPR001650">
    <property type="entry name" value="Helicase_C-like"/>
</dbReference>
<dbReference type="FunFam" id="3.40.50.10810:FF:000041">
    <property type="entry name" value="Chromatin remodeling protein"/>
    <property type="match status" value="1"/>
</dbReference>
<comment type="subcellular location">
    <subcellularLocation>
        <location evidence="1">Nucleus</location>
    </subcellularLocation>
</comment>
<evidence type="ECO:0000256" key="4">
    <source>
        <dbReference type="ARBA" id="ARBA00023242"/>
    </source>
</evidence>
<dbReference type="GO" id="GO:0005634">
    <property type="term" value="C:nucleus"/>
    <property type="evidence" value="ECO:0007669"/>
    <property type="project" value="UniProtKB-SubCell"/>
</dbReference>
<dbReference type="SMART" id="SM00490">
    <property type="entry name" value="HELICc"/>
    <property type="match status" value="1"/>
</dbReference>
<reference evidence="8 9" key="1">
    <citation type="journal article" date="2021" name="MBio">
        <title>A New Model Trypanosomatid, Novymonas esmeraldas: Genomic Perception of Its 'Candidatus Pandoraea novymonadis' Endosymbiont.</title>
        <authorList>
            <person name="Zakharova A."/>
            <person name="Saura A."/>
            <person name="Butenko A."/>
            <person name="Podesvova L."/>
            <person name="Warmusova S."/>
            <person name="Kostygov A.Y."/>
            <person name="Nenarokova A."/>
            <person name="Lukes J."/>
            <person name="Opperdoes F.R."/>
            <person name="Yurchenko V."/>
        </authorList>
    </citation>
    <scope>NUCLEOTIDE SEQUENCE [LARGE SCALE GENOMIC DNA]</scope>
    <source>
        <strain evidence="8 9">E262AT.01</strain>
    </source>
</reference>
<dbReference type="SUPFAM" id="SSF101224">
    <property type="entry name" value="HAND domain of the nucleosome remodeling ATPase ISWI"/>
    <property type="match status" value="1"/>
</dbReference>
<dbReference type="InterPro" id="IPR049730">
    <property type="entry name" value="SNF2/RAD54-like_C"/>
</dbReference>
<feature type="compositionally biased region" description="Basic and acidic residues" evidence="5">
    <location>
        <begin position="872"/>
        <end position="884"/>
    </location>
</feature>
<evidence type="ECO:0000259" key="7">
    <source>
        <dbReference type="PROSITE" id="PS51194"/>
    </source>
</evidence>
<dbReference type="Gene3D" id="3.40.50.10810">
    <property type="entry name" value="Tandem AAA-ATPase domain"/>
    <property type="match status" value="1"/>
</dbReference>
<evidence type="ECO:0000256" key="3">
    <source>
        <dbReference type="ARBA" id="ARBA00022801"/>
    </source>
</evidence>
<dbReference type="SUPFAM" id="SSF46689">
    <property type="entry name" value="Homeodomain-like"/>
    <property type="match status" value="1"/>
</dbReference>
<comment type="similarity">
    <text evidence="2">Belongs to the SNF2/RAD54 helicase family. ISWI subfamily.</text>
</comment>
<accession>A0AAW0FCL8</accession>
<protein>
    <submittedName>
        <fullName evidence="8">DNA-dependent ATPase</fullName>
    </submittedName>
</protein>
<gene>
    <name evidence="8" type="ORF">NESM_000270200</name>
</gene>
<dbReference type="InterPro" id="IPR009057">
    <property type="entry name" value="Homeodomain-like_sf"/>
</dbReference>
<dbReference type="Gene3D" id="1.10.1040.30">
    <property type="entry name" value="ISWI, HAND domain"/>
    <property type="match status" value="1"/>
</dbReference>
<evidence type="ECO:0000313" key="8">
    <source>
        <dbReference type="EMBL" id="KAK7202019.1"/>
    </source>
</evidence>
<dbReference type="CDD" id="cd18793">
    <property type="entry name" value="SF2_C_SNF"/>
    <property type="match status" value="1"/>
</dbReference>
<dbReference type="Pfam" id="PF00176">
    <property type="entry name" value="SNF2-rel_dom"/>
    <property type="match status" value="1"/>
</dbReference>
<evidence type="ECO:0000256" key="1">
    <source>
        <dbReference type="ARBA" id="ARBA00004123"/>
    </source>
</evidence>
<feature type="region of interest" description="Disordered" evidence="5">
    <location>
        <begin position="1"/>
        <end position="24"/>
    </location>
</feature>
<name>A0AAW0FCL8_9TRYP</name>
<evidence type="ECO:0000313" key="9">
    <source>
        <dbReference type="Proteomes" id="UP001430356"/>
    </source>
</evidence>
<feature type="domain" description="Helicase C-terminal" evidence="7">
    <location>
        <begin position="475"/>
        <end position="629"/>
    </location>
</feature>
<keyword evidence="9" id="KW-1185">Reference proteome</keyword>
<proteinExistence type="inferred from homology"/>
<dbReference type="GO" id="GO:0003677">
    <property type="term" value="F:DNA binding"/>
    <property type="evidence" value="ECO:0007669"/>
    <property type="project" value="InterPro"/>
</dbReference>
<dbReference type="SMART" id="SM00487">
    <property type="entry name" value="DEXDc"/>
    <property type="match status" value="1"/>
</dbReference>
<dbReference type="InterPro" id="IPR014001">
    <property type="entry name" value="Helicase_ATP-bd"/>
</dbReference>
<keyword evidence="3" id="KW-0378">Hydrolase</keyword>
<feature type="region of interest" description="Disordered" evidence="5">
    <location>
        <begin position="872"/>
        <end position="910"/>
    </location>
</feature>
<dbReference type="GO" id="GO:0005524">
    <property type="term" value="F:ATP binding"/>
    <property type="evidence" value="ECO:0007669"/>
    <property type="project" value="InterPro"/>
</dbReference>
<keyword evidence="4" id="KW-0539">Nucleus</keyword>
<dbReference type="Proteomes" id="UP001430356">
    <property type="component" value="Unassembled WGS sequence"/>
</dbReference>
<dbReference type="PANTHER" id="PTHR45623:SF49">
    <property type="entry name" value="SWI_SNF-RELATED MATRIX-ASSOCIATED ACTIN-DEPENDENT REGULATOR OF CHROMATIN SUBFAMILY A MEMBER 5"/>
    <property type="match status" value="1"/>
</dbReference>
<comment type="caution">
    <text evidence="8">The sequence shown here is derived from an EMBL/GenBank/DDBJ whole genome shotgun (WGS) entry which is preliminary data.</text>
</comment>
<sequence length="1111" mass="126415">MAATVARKARRRQDLHTTPTFERDMNDMAARDQYEQLLLSSIRSGADPNAQAVVEVYEGYVEPSYDRVRGAEVAASHREVIDEIYKERDVIIRTLRSSEEHQGLSAFDRLLRETEFYTGVREWTGASARGQRSRLYRHASRDSDGDSVGFDMLHLTETPSYIRGKLRPYQLEGVNWLLGLFSRGVNGILADEMGLGKTFQTIATIAYLKFTVGMPGPHLVVCPKSVMGNWYREFKQWCPGLSVYKFHAPSDVRPSVVKAHLLPVDRIRYDVVVTTFEMVLDEINLFKRIAWQYLIVDEAHKLKNEEGRAHSALDSLQTSHRLIITGTPLQNNLKELWALLHFLAPRLFNDAESFDTWFDTATGQQDASVMSNLHKILAPLMIRRLKADVNTGIPPKKEIYVSCQLSKKQREWYMNVLAKDADVLNKAGGSVASLTNVVMSLRKVINHPYLMDGGEDGPPFVTDERLVRTSGKMIILDKLLHRLRADAEGKHKVLIFSQFTSMLNILEDYCNMRGFRYCRIDGNTSGYDRDSQMASFNSPASDSFIFLLSTRAGGLGINLQAANHVILYDSDWNPQMDLQAQDRAHRIGQRRSVRVYRLVTDGTLEERMYRRALKKLYLDAVVVQQGRLQSKATGQASKDELLSMIKFGAEQIFKSRHEDVTEADIDRLLDEGETVLNQLTSEAKQQVQMSLASFQLGAEEANIYDFEGVSYKTGAESRVLHLKLCAPVSQAELHVQCSQHGEVIKTVLHPNLKEALVYFRSTSGAIEAKAKLPYESFFANRDSQTVVSSDMISQCIGMGEKLGRGHRVREPVQFFSEADVESMQKKATKAPPLKLPRLPKFYPYQLYNAKRLTELHNTEVALMVRSWKRKYEERTEGPKGRDGNEEAEAEGEAAAGAAAAEEKDAEEDELLTDVEQEERERLLSEGFPSWSFYEYRSVVSALTRGQMDVTDYTAIAAAVGDTKTVGEVRDYVVALLERGEQCIKKFAFVEERIRRAKARREAKENVFKAAKWKVETCEHPEKELTFKTRGNNSLDREIFLLAYDTGFKADNTSELVRSRPQHAFNVWYQSRPDDFFTKRLHTLMKSVQREWEKPTDDDTALPSKSRRRLEV</sequence>
<dbReference type="Gene3D" id="3.40.50.300">
    <property type="entry name" value="P-loop containing nucleotide triphosphate hydrolases"/>
    <property type="match status" value="1"/>
</dbReference>
<dbReference type="GO" id="GO:0031491">
    <property type="term" value="F:nucleosome binding"/>
    <property type="evidence" value="ECO:0007669"/>
    <property type="project" value="InterPro"/>
</dbReference>
<dbReference type="InterPro" id="IPR027417">
    <property type="entry name" value="P-loop_NTPase"/>
</dbReference>
<dbReference type="GO" id="GO:0034728">
    <property type="term" value="P:nucleosome organization"/>
    <property type="evidence" value="ECO:0007669"/>
    <property type="project" value="TreeGrafter"/>
</dbReference>
<dbReference type="Pfam" id="PF00271">
    <property type="entry name" value="Helicase_C"/>
    <property type="match status" value="1"/>
</dbReference>
<feature type="domain" description="Helicase ATP-binding" evidence="6">
    <location>
        <begin position="178"/>
        <end position="346"/>
    </location>
</feature>
<organism evidence="8 9">
    <name type="scientific">Novymonas esmeraldas</name>
    <dbReference type="NCBI Taxonomy" id="1808958"/>
    <lineage>
        <taxon>Eukaryota</taxon>
        <taxon>Discoba</taxon>
        <taxon>Euglenozoa</taxon>
        <taxon>Kinetoplastea</taxon>
        <taxon>Metakinetoplastina</taxon>
        <taxon>Trypanosomatida</taxon>
        <taxon>Trypanosomatidae</taxon>
        <taxon>Novymonas</taxon>
    </lineage>
</organism>
<dbReference type="GO" id="GO:0016887">
    <property type="term" value="F:ATP hydrolysis activity"/>
    <property type="evidence" value="ECO:0007669"/>
    <property type="project" value="TreeGrafter"/>
</dbReference>
<dbReference type="InterPro" id="IPR000330">
    <property type="entry name" value="SNF2_N"/>
</dbReference>
<dbReference type="GO" id="GO:0140658">
    <property type="term" value="F:ATP-dependent chromatin remodeler activity"/>
    <property type="evidence" value="ECO:0007669"/>
    <property type="project" value="TreeGrafter"/>
</dbReference>
<evidence type="ECO:0000256" key="5">
    <source>
        <dbReference type="SAM" id="MobiDB-lite"/>
    </source>
</evidence>
<dbReference type="InterPro" id="IPR036306">
    <property type="entry name" value="ISWI_HAND-dom_sf"/>
</dbReference>
<dbReference type="PANTHER" id="PTHR45623">
    <property type="entry name" value="CHROMODOMAIN-HELICASE-DNA-BINDING PROTEIN 3-RELATED-RELATED"/>
    <property type="match status" value="1"/>
</dbReference>